<dbReference type="CDD" id="cd03884">
    <property type="entry name" value="M20_bAS"/>
    <property type="match status" value="1"/>
</dbReference>
<keyword evidence="1" id="KW-0378">Hydrolase</keyword>
<organism evidence="3">
    <name type="scientific">freshwater metagenome</name>
    <dbReference type="NCBI Taxonomy" id="449393"/>
    <lineage>
        <taxon>unclassified sequences</taxon>
        <taxon>metagenomes</taxon>
        <taxon>ecological metagenomes</taxon>
    </lineage>
</organism>
<dbReference type="NCBIfam" id="NF006771">
    <property type="entry name" value="PRK09290.1-5"/>
    <property type="match status" value="1"/>
</dbReference>
<dbReference type="AlphaFoldDB" id="A0A6J6U5G2"/>
<accession>A0A6J6U5G2</accession>
<name>A0A6J6U5G2_9ZZZZ</name>
<evidence type="ECO:0000259" key="2">
    <source>
        <dbReference type="Pfam" id="PF07687"/>
    </source>
</evidence>
<dbReference type="PANTHER" id="PTHR32494:SF5">
    <property type="entry name" value="ALLANTOATE AMIDOHYDROLASE"/>
    <property type="match status" value="1"/>
</dbReference>
<dbReference type="SUPFAM" id="SSF55031">
    <property type="entry name" value="Bacterial exopeptidase dimerisation domain"/>
    <property type="match status" value="1"/>
</dbReference>
<protein>
    <submittedName>
        <fullName evidence="3">Unannotated protein</fullName>
    </submittedName>
</protein>
<evidence type="ECO:0000313" key="3">
    <source>
        <dbReference type="EMBL" id="CAB4754304.1"/>
    </source>
</evidence>
<dbReference type="InterPro" id="IPR011650">
    <property type="entry name" value="Peptidase_M20_dimer"/>
</dbReference>
<dbReference type="GO" id="GO:0016813">
    <property type="term" value="F:hydrolase activity, acting on carbon-nitrogen (but not peptide) bonds, in linear amidines"/>
    <property type="evidence" value="ECO:0007669"/>
    <property type="project" value="InterPro"/>
</dbReference>
<dbReference type="SUPFAM" id="SSF53187">
    <property type="entry name" value="Zn-dependent exopeptidases"/>
    <property type="match status" value="1"/>
</dbReference>
<dbReference type="Pfam" id="PF07687">
    <property type="entry name" value="M20_dimer"/>
    <property type="match status" value="1"/>
</dbReference>
<dbReference type="Gene3D" id="3.30.70.360">
    <property type="match status" value="1"/>
</dbReference>
<feature type="domain" description="Peptidase M20 dimerisation" evidence="2">
    <location>
        <begin position="223"/>
        <end position="325"/>
    </location>
</feature>
<proteinExistence type="predicted"/>
<dbReference type="EMBL" id="CAEZZM010000007">
    <property type="protein sequence ID" value="CAB4754304.1"/>
    <property type="molecule type" value="Genomic_DNA"/>
</dbReference>
<dbReference type="InterPro" id="IPR036264">
    <property type="entry name" value="Bact_exopeptidase_dim_dom"/>
</dbReference>
<dbReference type="InterPro" id="IPR010158">
    <property type="entry name" value="Amidase_Cbmase"/>
</dbReference>
<dbReference type="Gene3D" id="3.40.630.10">
    <property type="entry name" value="Zn peptidases"/>
    <property type="match status" value="1"/>
</dbReference>
<dbReference type="NCBIfam" id="TIGR01879">
    <property type="entry name" value="hydantase"/>
    <property type="match status" value="1"/>
</dbReference>
<reference evidence="3" key="1">
    <citation type="submission" date="2020-05" db="EMBL/GenBank/DDBJ databases">
        <authorList>
            <person name="Chiriac C."/>
            <person name="Salcher M."/>
            <person name="Ghai R."/>
            <person name="Kavagutti S V."/>
        </authorList>
    </citation>
    <scope>NUCLEOTIDE SEQUENCE</scope>
</reference>
<dbReference type="PANTHER" id="PTHR32494">
    <property type="entry name" value="ALLANTOATE DEIMINASE-RELATED"/>
    <property type="match status" value="1"/>
</dbReference>
<dbReference type="InterPro" id="IPR002933">
    <property type="entry name" value="Peptidase_M20"/>
</dbReference>
<dbReference type="Pfam" id="PF01546">
    <property type="entry name" value="Peptidase_M20"/>
    <property type="match status" value="1"/>
</dbReference>
<sequence length="427" mass="45471">MQESPNITSLSINDAQTAKLRTNGSRLMDRLLALAEISPIAGGGNCRLALTDEDKLGRDLVVGWMRDLSMDVQIDAIGNVIGTWQVGSGLPVMTGSHIDTVRTGGKYDGNYGVLAGLEVVETLQREGFSPQRPLSVAIFTDEEGARFAPDMLGSLVYVGGLPLEEALDTPAIDGPRLGDELSRIGYAGSVPCPGVAPHAFVELHIEQGPMLEANNVRIGSVTGVQGISWQEVTITGQSNHAGTTPMNLRHDPLYVASEIVVYVRNLSQRFGGNQVCTSGKIDVHPNLINVVPAKATLTLDIRNTDNAELLRAEAEIVQFLEAIAVREGVSITSKTLARFDPVQFDERVISIVHETAALLGNTVQKMPSGAGHDAQMLARVCPSGMIFVPSVKGISHNPAEHTDAADLQAGADILLHTMVSLTTATFS</sequence>
<evidence type="ECO:0000256" key="1">
    <source>
        <dbReference type="ARBA" id="ARBA00022801"/>
    </source>
</evidence>
<dbReference type="PIRSF" id="PIRSF001235">
    <property type="entry name" value="Amidase_carbamoylase"/>
    <property type="match status" value="1"/>
</dbReference>
<gene>
    <name evidence="3" type="ORF">UFOPK2872_00133</name>
</gene>